<evidence type="ECO:0000259" key="14">
    <source>
        <dbReference type="Pfam" id="PF00082"/>
    </source>
</evidence>
<dbReference type="InterPro" id="IPR036852">
    <property type="entry name" value="Peptidase_S8/S53_dom_sf"/>
</dbReference>
<evidence type="ECO:0000256" key="9">
    <source>
        <dbReference type="ARBA" id="ARBA00022825"/>
    </source>
</evidence>
<comment type="similarity">
    <text evidence="3 12">Belongs to the peptidase S8 family.</text>
</comment>
<dbReference type="GO" id="GO:0048046">
    <property type="term" value="C:apoplast"/>
    <property type="evidence" value="ECO:0007669"/>
    <property type="project" value="UniProtKB-SubCell"/>
</dbReference>
<organism evidence="18 19">
    <name type="scientific">Quillaja saponaria</name>
    <name type="common">Soap bark tree</name>
    <dbReference type="NCBI Taxonomy" id="32244"/>
    <lineage>
        <taxon>Eukaryota</taxon>
        <taxon>Viridiplantae</taxon>
        <taxon>Streptophyta</taxon>
        <taxon>Embryophyta</taxon>
        <taxon>Tracheophyta</taxon>
        <taxon>Spermatophyta</taxon>
        <taxon>Magnoliopsida</taxon>
        <taxon>eudicotyledons</taxon>
        <taxon>Gunneridae</taxon>
        <taxon>Pentapetalae</taxon>
        <taxon>rosids</taxon>
        <taxon>fabids</taxon>
        <taxon>Fabales</taxon>
        <taxon>Quillajaceae</taxon>
        <taxon>Quillaja</taxon>
    </lineage>
</organism>
<dbReference type="PRINTS" id="PR00723">
    <property type="entry name" value="SUBTILISIN"/>
</dbReference>
<dbReference type="AlphaFoldDB" id="A0AAD7KSD5"/>
<keyword evidence="5" id="KW-0964">Secreted</keyword>
<evidence type="ECO:0000256" key="1">
    <source>
        <dbReference type="ARBA" id="ARBA00002076"/>
    </source>
</evidence>
<keyword evidence="8 12" id="KW-0378">Hydrolase</keyword>
<dbReference type="CDD" id="cd04852">
    <property type="entry name" value="Peptidases_S8_3"/>
    <property type="match status" value="1"/>
</dbReference>
<dbReference type="Gene3D" id="3.30.70.80">
    <property type="entry name" value="Peptidase S8 propeptide/proteinase inhibitor I9"/>
    <property type="match status" value="1"/>
</dbReference>
<feature type="domain" description="Peptidase S8/S53" evidence="14">
    <location>
        <begin position="154"/>
        <end position="513"/>
    </location>
</feature>
<evidence type="ECO:0000256" key="5">
    <source>
        <dbReference type="ARBA" id="ARBA00022525"/>
    </source>
</evidence>
<dbReference type="GO" id="GO:0004252">
    <property type="term" value="F:serine-type endopeptidase activity"/>
    <property type="evidence" value="ECO:0007669"/>
    <property type="project" value="UniProtKB-UniRule"/>
</dbReference>
<evidence type="ECO:0000259" key="17">
    <source>
        <dbReference type="Pfam" id="PF17766"/>
    </source>
</evidence>
<dbReference type="GO" id="GO:0009610">
    <property type="term" value="P:response to symbiotic fungus"/>
    <property type="evidence" value="ECO:0007669"/>
    <property type="project" value="UniProtKB-ARBA"/>
</dbReference>
<evidence type="ECO:0000256" key="13">
    <source>
        <dbReference type="SAM" id="Phobius"/>
    </source>
</evidence>
<evidence type="ECO:0000256" key="12">
    <source>
        <dbReference type="PROSITE-ProRule" id="PRU01240"/>
    </source>
</evidence>
<comment type="caution">
    <text evidence="18">The sequence shown here is derived from an EMBL/GenBank/DDBJ whole genome shotgun (WGS) entry which is preliminary data.</text>
</comment>
<keyword evidence="19" id="KW-1185">Reference proteome</keyword>
<feature type="active site" description="Charge relay system" evidence="11 12">
    <location>
        <position position="163"/>
    </location>
</feature>
<evidence type="ECO:0000256" key="4">
    <source>
        <dbReference type="ARBA" id="ARBA00022523"/>
    </source>
</evidence>
<accession>A0AAD7KSD5</accession>
<evidence type="ECO:0000256" key="2">
    <source>
        <dbReference type="ARBA" id="ARBA00004271"/>
    </source>
</evidence>
<keyword evidence="4" id="KW-0052">Apoplast</keyword>
<dbReference type="PROSITE" id="PS00136">
    <property type="entry name" value="SUBTILASE_ASP"/>
    <property type="match status" value="1"/>
</dbReference>
<dbReference type="Pfam" id="PF00082">
    <property type="entry name" value="Peptidase_S8"/>
    <property type="match status" value="1"/>
</dbReference>
<dbReference type="InterPro" id="IPR003137">
    <property type="entry name" value="PA_domain"/>
</dbReference>
<comment type="subcellular location">
    <subcellularLocation>
        <location evidence="2">Secreted</location>
        <location evidence="2">Extracellular space</location>
        <location evidence="2">Apoplast</location>
    </subcellularLocation>
</comment>
<dbReference type="InterPro" id="IPR041469">
    <property type="entry name" value="Subtilisin-like_FN3"/>
</dbReference>
<dbReference type="Proteomes" id="UP001163823">
    <property type="component" value="Chromosome 14"/>
</dbReference>
<feature type="active site" description="Charge relay system" evidence="11 12">
    <location>
        <position position="478"/>
    </location>
</feature>
<comment type="function">
    <text evidence="1">Required for arbuscular mycorrhiza (AM) development during AM symbiosis with AM fungi (e.g. Glomeromycota intraradices).</text>
</comment>
<dbReference type="Pfam" id="PF05922">
    <property type="entry name" value="Inhibitor_I9"/>
    <property type="match status" value="1"/>
</dbReference>
<evidence type="ECO:0000256" key="11">
    <source>
        <dbReference type="PIRSR" id="PIRSR615500-1"/>
    </source>
</evidence>
<keyword evidence="6 12" id="KW-0645">Protease</keyword>
<dbReference type="InterPro" id="IPR015500">
    <property type="entry name" value="Peptidase_S8_subtilisin-rel"/>
</dbReference>
<dbReference type="EMBL" id="JARAOO010000014">
    <property type="protein sequence ID" value="KAJ7944837.1"/>
    <property type="molecule type" value="Genomic_DNA"/>
</dbReference>
<dbReference type="SUPFAM" id="SSF52743">
    <property type="entry name" value="Subtilisin-like"/>
    <property type="match status" value="1"/>
</dbReference>
<reference evidence="18" key="1">
    <citation type="journal article" date="2023" name="Science">
        <title>Elucidation of the pathway for biosynthesis of saponin adjuvants from the soapbark tree.</title>
        <authorList>
            <person name="Reed J."/>
            <person name="Orme A."/>
            <person name="El-Demerdash A."/>
            <person name="Owen C."/>
            <person name="Martin L.B.B."/>
            <person name="Misra R.C."/>
            <person name="Kikuchi S."/>
            <person name="Rejzek M."/>
            <person name="Martin A.C."/>
            <person name="Harkess A."/>
            <person name="Leebens-Mack J."/>
            <person name="Louveau T."/>
            <person name="Stephenson M.J."/>
            <person name="Osbourn A."/>
        </authorList>
    </citation>
    <scope>NUCLEOTIDE SEQUENCE</scope>
    <source>
        <strain evidence="18">S10</strain>
    </source>
</reference>
<keyword evidence="10" id="KW-0325">Glycoprotein</keyword>
<feature type="transmembrane region" description="Helical" evidence="13">
    <location>
        <begin position="6"/>
        <end position="26"/>
    </location>
</feature>
<dbReference type="InterPro" id="IPR010259">
    <property type="entry name" value="S8pro/Inhibitor_I9"/>
</dbReference>
<dbReference type="Gene3D" id="3.50.30.30">
    <property type="match status" value="1"/>
</dbReference>
<keyword evidence="13" id="KW-0812">Transmembrane</keyword>
<feature type="domain" description="Subtilisin-like protease fibronectin type-III" evidence="17">
    <location>
        <begin position="593"/>
        <end position="691"/>
    </location>
</feature>
<evidence type="ECO:0000256" key="7">
    <source>
        <dbReference type="ARBA" id="ARBA00022729"/>
    </source>
</evidence>
<dbReference type="InterPro" id="IPR000209">
    <property type="entry name" value="Peptidase_S8/S53_dom"/>
</dbReference>
<sequence length="694" mass="73461">MENTKFGVFLTMPLVILLGLIFMASCHSIMAQKELKVAITEDIEEESNLQTYIVYVKKPKVGITAQTEDLDSWYHSFLPATTASSNHKRLIHSYRNVVHGFAAKLTADEAKALKEKEGFLSAWPEKILPLHTTHTPNFLGLHQGLGLWQGSNSGKGVIIGVLDTGISPGHPSFSDEGMPPPPDKWDGECDFNGEDTCNNKLIGAKSLVESSSRLPLDEFGHGTHTASTAAGSFVKDASVFGNAKGTASGIAPYAHLAIYKVCSSLRGCPESAILAALDTAVEDGVDVLSLSLGIGSTPFFADPIAVGAFGATQRGATGKQSSAFCEPGSLKNADVKGKVVVCDRGGNVGRVGKGAEVKSAGGAAMILINQEIDGSTTLADAHVLPATHVNYLAGLKIKEYIKLTLSPKATIIFKGTVIGDKLAPVVASFSSRGPSLASPGILKPDIIGPGVSILAAWPVSVENNTNSEATFNMISGTSMSCPHLSGVAALIKSAHPNWSPAAIKSAIITTAYTQNFGGTRIVDQTLAPADIFATGAGHVNPSQASDPGLIYDIQPDDYIPYLCGLGYSDIEVQLIVQEDDVKCSLVKSIPQAQLNYPSFSIEMGSETQYYTRTVTNVGPARSTYTVDIGVPAALGMSVNPSTITFTEVNQKVTYSVEFIPQIKKNRGNHSFAEGYLIWNSDTHSVRSPIAVIFK</sequence>
<dbReference type="InterPro" id="IPR023827">
    <property type="entry name" value="Peptidase_S8_Asp-AS"/>
</dbReference>
<gene>
    <name evidence="18" type="ORF">O6P43_034171</name>
</gene>
<evidence type="ECO:0000256" key="6">
    <source>
        <dbReference type="ARBA" id="ARBA00022670"/>
    </source>
</evidence>
<feature type="domain" description="PA" evidence="15">
    <location>
        <begin position="324"/>
        <end position="397"/>
    </location>
</feature>
<evidence type="ECO:0000256" key="8">
    <source>
        <dbReference type="ARBA" id="ARBA00022801"/>
    </source>
</evidence>
<dbReference type="Pfam" id="PF02225">
    <property type="entry name" value="PA"/>
    <property type="match status" value="1"/>
</dbReference>
<keyword evidence="9 12" id="KW-0720">Serine protease</keyword>
<dbReference type="Gene3D" id="3.40.50.200">
    <property type="entry name" value="Peptidase S8/S53 domain"/>
    <property type="match status" value="2"/>
</dbReference>
<proteinExistence type="inferred from homology"/>
<keyword evidence="13" id="KW-1133">Transmembrane helix</keyword>
<dbReference type="InterPro" id="IPR034197">
    <property type="entry name" value="Peptidases_S8_3"/>
</dbReference>
<dbReference type="InterPro" id="IPR037045">
    <property type="entry name" value="S8pro/Inhibitor_I9_sf"/>
</dbReference>
<dbReference type="PANTHER" id="PTHR10795">
    <property type="entry name" value="PROPROTEIN CONVERTASE SUBTILISIN/KEXIN"/>
    <property type="match status" value="1"/>
</dbReference>
<dbReference type="FunFam" id="3.50.30.30:FF:000005">
    <property type="entry name" value="subtilisin-like protease SBT1.5"/>
    <property type="match status" value="1"/>
</dbReference>
<feature type="active site" description="Charge relay system" evidence="11 12">
    <location>
        <position position="221"/>
    </location>
</feature>
<protein>
    <submittedName>
        <fullName evidence="18">Subtilisin-like protease</fullName>
    </submittedName>
</protein>
<dbReference type="PROSITE" id="PS51892">
    <property type="entry name" value="SUBTILASE"/>
    <property type="match status" value="1"/>
</dbReference>
<evidence type="ECO:0000259" key="16">
    <source>
        <dbReference type="Pfam" id="PF05922"/>
    </source>
</evidence>
<dbReference type="KEGG" id="qsa:O6P43_034171"/>
<dbReference type="Gene3D" id="2.60.40.2310">
    <property type="match status" value="1"/>
</dbReference>
<feature type="domain" description="Inhibitor I9" evidence="16">
    <location>
        <begin position="51"/>
        <end position="131"/>
    </location>
</feature>
<dbReference type="PROSITE" id="PS51257">
    <property type="entry name" value="PROKAR_LIPOPROTEIN"/>
    <property type="match status" value="1"/>
</dbReference>
<evidence type="ECO:0000256" key="3">
    <source>
        <dbReference type="ARBA" id="ARBA00011073"/>
    </source>
</evidence>
<dbReference type="GO" id="GO:0006508">
    <property type="term" value="P:proteolysis"/>
    <property type="evidence" value="ECO:0007669"/>
    <property type="project" value="UniProtKB-KW"/>
</dbReference>
<dbReference type="Pfam" id="PF17766">
    <property type="entry name" value="fn3_6"/>
    <property type="match status" value="1"/>
</dbReference>
<evidence type="ECO:0000313" key="19">
    <source>
        <dbReference type="Proteomes" id="UP001163823"/>
    </source>
</evidence>
<dbReference type="InterPro" id="IPR045051">
    <property type="entry name" value="SBT"/>
</dbReference>
<name>A0AAD7KSD5_QUISA</name>
<evidence type="ECO:0000259" key="15">
    <source>
        <dbReference type="Pfam" id="PF02225"/>
    </source>
</evidence>
<keyword evidence="13" id="KW-0472">Membrane</keyword>
<evidence type="ECO:0000313" key="18">
    <source>
        <dbReference type="EMBL" id="KAJ7944837.1"/>
    </source>
</evidence>
<keyword evidence="7" id="KW-0732">Signal</keyword>
<evidence type="ECO:0000256" key="10">
    <source>
        <dbReference type="ARBA" id="ARBA00023180"/>
    </source>
</evidence>